<dbReference type="Gene3D" id="3.40.50.150">
    <property type="entry name" value="Vaccinia Virus protein VP39"/>
    <property type="match status" value="1"/>
</dbReference>
<evidence type="ECO:0000256" key="3">
    <source>
        <dbReference type="ARBA" id="ARBA00022691"/>
    </source>
</evidence>
<dbReference type="InterPro" id="IPR051654">
    <property type="entry name" value="Meroterpenoid_MTases"/>
</dbReference>
<dbReference type="HOGENOM" id="CLU_051542_1_1_1"/>
<evidence type="ECO:0000256" key="1">
    <source>
        <dbReference type="ARBA" id="ARBA00005179"/>
    </source>
</evidence>
<evidence type="ECO:0000256" key="2">
    <source>
        <dbReference type="ARBA" id="ARBA00022679"/>
    </source>
</evidence>
<name>A0A0D0CIS5_9AGAR</name>
<dbReference type="PANTHER" id="PTHR35897">
    <property type="entry name" value="METHYLTRANSFERASE AUSD"/>
    <property type="match status" value="1"/>
</dbReference>
<sequence length="290" mass="33020">MPLTSNTISLDKLILNDQELSFYQRNTGIQDVEKLKEHIIGVAQRALEIYPYYCIRTFGFLRFRIRRSEFGYKQLLKLGSTRQNALFLDLGCCFGNDLRKAIEDRYPVQNVIASDLRAEFWKFGHDLFNSDPATFPVPFIPGDVFDPSFISVQPPAQNPPVTTLESVRSLLQAKPESLDFLRGHLSAIHASAFFHLFNEDEQFVIAKKLASLLSPLPGSVIFGAHIGSSQAIGDTKNKLGGSHYRHSPDTWKEMWEKVFEGEGLIRVEAGLEIIEEEPDVEWMWWSVVRV</sequence>
<dbReference type="Proteomes" id="UP000053593">
    <property type="component" value="Unassembled WGS sequence"/>
</dbReference>
<dbReference type="EMBL" id="KN834767">
    <property type="protein sequence ID" value="KIK62579.1"/>
    <property type="molecule type" value="Genomic_DNA"/>
</dbReference>
<evidence type="ECO:0000313" key="5">
    <source>
        <dbReference type="EMBL" id="KIK62579.1"/>
    </source>
</evidence>
<dbReference type="InterPro" id="IPR029063">
    <property type="entry name" value="SAM-dependent_MTases_sf"/>
</dbReference>
<evidence type="ECO:0000313" key="6">
    <source>
        <dbReference type="Proteomes" id="UP000053593"/>
    </source>
</evidence>
<dbReference type="OrthoDB" id="2094832at2759"/>
<keyword evidence="3" id="KW-0949">S-adenosyl-L-methionine</keyword>
<dbReference type="AlphaFoldDB" id="A0A0D0CIS5"/>
<evidence type="ECO:0000256" key="4">
    <source>
        <dbReference type="ARBA" id="ARBA00038314"/>
    </source>
</evidence>
<gene>
    <name evidence="5" type="ORF">GYMLUDRAFT_72780</name>
</gene>
<proteinExistence type="inferred from homology"/>
<evidence type="ECO:0008006" key="7">
    <source>
        <dbReference type="Google" id="ProtNLM"/>
    </source>
</evidence>
<accession>A0A0D0CIS5</accession>
<dbReference type="SUPFAM" id="SSF53335">
    <property type="entry name" value="S-adenosyl-L-methionine-dependent methyltransferases"/>
    <property type="match status" value="1"/>
</dbReference>
<keyword evidence="2" id="KW-0808">Transferase</keyword>
<keyword evidence="6" id="KW-1185">Reference proteome</keyword>
<dbReference type="GO" id="GO:0016740">
    <property type="term" value="F:transferase activity"/>
    <property type="evidence" value="ECO:0007669"/>
    <property type="project" value="UniProtKB-KW"/>
</dbReference>
<organism evidence="5 6">
    <name type="scientific">Collybiopsis luxurians FD-317 M1</name>
    <dbReference type="NCBI Taxonomy" id="944289"/>
    <lineage>
        <taxon>Eukaryota</taxon>
        <taxon>Fungi</taxon>
        <taxon>Dikarya</taxon>
        <taxon>Basidiomycota</taxon>
        <taxon>Agaricomycotina</taxon>
        <taxon>Agaricomycetes</taxon>
        <taxon>Agaricomycetidae</taxon>
        <taxon>Agaricales</taxon>
        <taxon>Marasmiineae</taxon>
        <taxon>Omphalotaceae</taxon>
        <taxon>Collybiopsis</taxon>
        <taxon>Collybiopsis luxurians</taxon>
    </lineage>
</organism>
<protein>
    <recommendedName>
        <fullName evidence="7">Methyltransferase ausD</fullName>
    </recommendedName>
</protein>
<comment type="similarity">
    <text evidence="4">Belongs to the class I-like SAM-binding methyltransferase superfamily.</text>
</comment>
<dbReference type="PANTHER" id="PTHR35897:SF1">
    <property type="entry name" value="METHYLTRANSFERASE AUSD"/>
    <property type="match status" value="1"/>
</dbReference>
<reference evidence="5 6" key="1">
    <citation type="submission" date="2014-04" db="EMBL/GenBank/DDBJ databases">
        <title>Evolutionary Origins and Diversification of the Mycorrhizal Mutualists.</title>
        <authorList>
            <consortium name="DOE Joint Genome Institute"/>
            <consortium name="Mycorrhizal Genomics Consortium"/>
            <person name="Kohler A."/>
            <person name="Kuo A."/>
            <person name="Nagy L.G."/>
            <person name="Floudas D."/>
            <person name="Copeland A."/>
            <person name="Barry K.W."/>
            <person name="Cichocki N."/>
            <person name="Veneault-Fourrey C."/>
            <person name="LaButti K."/>
            <person name="Lindquist E.A."/>
            <person name="Lipzen A."/>
            <person name="Lundell T."/>
            <person name="Morin E."/>
            <person name="Murat C."/>
            <person name="Riley R."/>
            <person name="Ohm R."/>
            <person name="Sun H."/>
            <person name="Tunlid A."/>
            <person name="Henrissat B."/>
            <person name="Grigoriev I.V."/>
            <person name="Hibbett D.S."/>
            <person name="Martin F."/>
        </authorList>
    </citation>
    <scope>NUCLEOTIDE SEQUENCE [LARGE SCALE GENOMIC DNA]</scope>
    <source>
        <strain evidence="5 6">FD-317 M1</strain>
    </source>
</reference>
<comment type="pathway">
    <text evidence="1">Secondary metabolite biosynthesis.</text>
</comment>